<keyword evidence="2" id="KW-1185">Reference proteome</keyword>
<dbReference type="RefSeq" id="WP_244677062.1">
    <property type="nucleotide sequence ID" value="NZ_CP095046.1"/>
</dbReference>
<dbReference type="EMBL" id="CP095046">
    <property type="protein sequence ID" value="UOQ73712.1"/>
    <property type="molecule type" value="Genomic_DNA"/>
</dbReference>
<proteinExistence type="predicted"/>
<reference evidence="1" key="1">
    <citation type="submission" date="2022-04" db="EMBL/GenBank/DDBJ databases">
        <title>Hymenobacter sp. isolated from the air.</title>
        <authorList>
            <person name="Won M."/>
            <person name="Lee C.-M."/>
            <person name="Woen H.-Y."/>
            <person name="Kwon S.-W."/>
        </authorList>
    </citation>
    <scope>NUCLEOTIDE SEQUENCE</scope>
    <source>
        <strain evidence="1">5116S-3</strain>
    </source>
</reference>
<organism evidence="1 2">
    <name type="scientific">Hymenobacter cellulosilyticus</name>
    <dbReference type="NCBI Taxonomy" id="2932248"/>
    <lineage>
        <taxon>Bacteria</taxon>
        <taxon>Pseudomonadati</taxon>
        <taxon>Bacteroidota</taxon>
        <taxon>Cytophagia</taxon>
        <taxon>Cytophagales</taxon>
        <taxon>Hymenobacteraceae</taxon>
        <taxon>Hymenobacter</taxon>
    </lineage>
</organism>
<evidence type="ECO:0000313" key="1">
    <source>
        <dbReference type="EMBL" id="UOQ73712.1"/>
    </source>
</evidence>
<protein>
    <submittedName>
        <fullName evidence="1">Uncharacterized protein</fullName>
    </submittedName>
</protein>
<evidence type="ECO:0000313" key="2">
    <source>
        <dbReference type="Proteomes" id="UP000831796"/>
    </source>
</evidence>
<name>A0A8T9Q9Q4_9BACT</name>
<gene>
    <name evidence="1" type="ORF">MUN79_07265</name>
</gene>
<dbReference type="AlphaFoldDB" id="A0A8T9Q9Q4"/>
<sequence>MAGELATDLARDEPDPAASAAARVLLAARVTALRAEAAALAAVSPAA</sequence>
<dbReference type="KEGG" id="hcu:MUN79_07265"/>
<dbReference type="Proteomes" id="UP000831796">
    <property type="component" value="Chromosome"/>
</dbReference>
<accession>A0A8T9Q9Q4</accession>